<dbReference type="InterPro" id="IPR007110">
    <property type="entry name" value="Ig-like_dom"/>
</dbReference>
<dbReference type="InterPro" id="IPR013783">
    <property type="entry name" value="Ig-like_fold"/>
</dbReference>
<protein>
    <submittedName>
        <fullName evidence="9">Natural killer cell receptor 2B4</fullName>
    </submittedName>
</protein>
<evidence type="ECO:0000256" key="5">
    <source>
        <dbReference type="SAM" id="MobiDB-lite"/>
    </source>
</evidence>
<dbReference type="GO" id="GO:0002323">
    <property type="term" value="P:natural killer cell activation involved in immune response"/>
    <property type="evidence" value="ECO:0007669"/>
    <property type="project" value="TreeGrafter"/>
</dbReference>
<dbReference type="GeneID" id="102837688"/>
<gene>
    <name evidence="9" type="primary">CD244</name>
</gene>
<sequence length="385" mass="43184">MAAAEYTSHPRSEATSFLDPVPNLTPGSTGHVISLSGATLCLQSPHPLKEIQRIEWKVQLISDPKCHMILTQKTNSTVKYEPWSLKHFNNRLNYTGKDSTLLINAAQHQDSGYYLLAVTDTKGFVIKTHFQVSVFVSLLTDHVEKPHLQAEMKVLDNGMCQVNLSCSVSGVGDVSYAWYRGSELIPIPSNLINPSNLVDQIGVENLHTYTCNVSNPVSWASHTLNLTHGCLRAHQKFNFLLCAVITAILLVILFLGTLTYFCLWKRHRKQSCSSTKGYLTVYEDVNNLKIMGNREQDQKQNSTAEDSTIYSSIQPQSSASTSQEATNSIYSLVSPSLKSGFKERIHSPFFNSSIYEEISVGKRQLRAQNPARLSQRELENFRFYS</sequence>
<dbReference type="SUPFAM" id="SSF48726">
    <property type="entry name" value="Immunoglobulin"/>
    <property type="match status" value="2"/>
</dbReference>
<dbReference type="GO" id="GO:0009897">
    <property type="term" value="C:external side of plasma membrane"/>
    <property type="evidence" value="ECO:0007669"/>
    <property type="project" value="TreeGrafter"/>
</dbReference>
<dbReference type="OrthoDB" id="8955135at2759"/>
<dbReference type="Gene3D" id="2.60.40.10">
    <property type="entry name" value="Immunoglobulins"/>
    <property type="match status" value="2"/>
</dbReference>
<dbReference type="InterPro" id="IPR024303">
    <property type="entry name" value="NK_rcpt_2B4_Ig_dom"/>
</dbReference>
<evidence type="ECO:0000259" key="7">
    <source>
        <dbReference type="PROSITE" id="PS50835"/>
    </source>
</evidence>
<evidence type="ECO:0000313" key="9">
    <source>
        <dbReference type="RefSeq" id="XP_006861823.1"/>
    </source>
</evidence>
<feature type="transmembrane region" description="Helical" evidence="6">
    <location>
        <begin position="237"/>
        <end position="263"/>
    </location>
</feature>
<evidence type="ECO:0000256" key="3">
    <source>
        <dbReference type="ARBA" id="ARBA00023136"/>
    </source>
</evidence>
<evidence type="ECO:0000256" key="4">
    <source>
        <dbReference type="ARBA" id="ARBA00023180"/>
    </source>
</evidence>
<dbReference type="Pfam" id="PF11465">
    <property type="entry name" value="Receptor_2B4"/>
    <property type="match status" value="1"/>
</dbReference>
<keyword evidence="4" id="KW-0325">Glycoprotein</keyword>
<dbReference type="CTD" id="51744"/>
<keyword evidence="9" id="KW-0675">Receptor</keyword>
<keyword evidence="3 6" id="KW-0472">Membrane</keyword>
<keyword evidence="8" id="KW-1185">Reference proteome</keyword>
<dbReference type="PANTHER" id="PTHR12080">
    <property type="entry name" value="SIGNALING LYMPHOCYTIC ACTIVATION MOLECULE"/>
    <property type="match status" value="1"/>
</dbReference>
<dbReference type="RefSeq" id="XP_006861823.1">
    <property type="nucleotide sequence ID" value="XM_006861761.1"/>
</dbReference>
<dbReference type="GO" id="GO:0042288">
    <property type="term" value="F:MHC class I protein binding"/>
    <property type="evidence" value="ECO:0007669"/>
    <property type="project" value="TreeGrafter"/>
</dbReference>
<dbReference type="InterPro" id="IPR015631">
    <property type="entry name" value="CD2/SLAM_rcpt"/>
</dbReference>
<proteinExistence type="predicted"/>
<dbReference type="AlphaFoldDB" id="A0A9B0TG06"/>
<dbReference type="PANTHER" id="PTHR12080:SF56">
    <property type="entry name" value="NATURAL KILLER CELL RECEPTOR 2B4"/>
    <property type="match status" value="1"/>
</dbReference>
<dbReference type="Pfam" id="PF13895">
    <property type="entry name" value="Ig_2"/>
    <property type="match status" value="1"/>
</dbReference>
<dbReference type="PROSITE" id="PS50835">
    <property type="entry name" value="IG_LIKE"/>
    <property type="match status" value="1"/>
</dbReference>
<feature type="region of interest" description="Disordered" evidence="5">
    <location>
        <begin position="1"/>
        <end position="21"/>
    </location>
</feature>
<evidence type="ECO:0000256" key="6">
    <source>
        <dbReference type="SAM" id="Phobius"/>
    </source>
</evidence>
<comment type="subcellular location">
    <subcellularLocation>
        <location evidence="1">Membrane</location>
    </subcellularLocation>
</comment>
<keyword evidence="6" id="KW-1133">Transmembrane helix</keyword>
<keyword evidence="6" id="KW-0812">Transmembrane</keyword>
<name>A0A9B0TG06_CHRAS</name>
<dbReference type="Proteomes" id="UP000504623">
    <property type="component" value="Unplaced"/>
</dbReference>
<evidence type="ECO:0000256" key="2">
    <source>
        <dbReference type="ARBA" id="ARBA00022729"/>
    </source>
</evidence>
<keyword evidence="2" id="KW-0732">Signal</keyword>
<accession>A0A9B0TG06</accession>
<evidence type="ECO:0000256" key="1">
    <source>
        <dbReference type="ARBA" id="ARBA00004370"/>
    </source>
</evidence>
<evidence type="ECO:0000313" key="8">
    <source>
        <dbReference type="Proteomes" id="UP000504623"/>
    </source>
</evidence>
<organism evidence="8 9">
    <name type="scientific">Chrysochloris asiatica</name>
    <name type="common">Cape golden mole</name>
    <dbReference type="NCBI Taxonomy" id="185453"/>
    <lineage>
        <taxon>Eukaryota</taxon>
        <taxon>Metazoa</taxon>
        <taxon>Chordata</taxon>
        <taxon>Craniata</taxon>
        <taxon>Vertebrata</taxon>
        <taxon>Euteleostomi</taxon>
        <taxon>Mammalia</taxon>
        <taxon>Eutheria</taxon>
        <taxon>Afrotheria</taxon>
        <taxon>Chrysochloridae</taxon>
        <taxon>Chrysochlorinae</taxon>
        <taxon>Chrysochloris</taxon>
    </lineage>
</organism>
<dbReference type="CDD" id="cd00096">
    <property type="entry name" value="Ig"/>
    <property type="match status" value="1"/>
</dbReference>
<feature type="domain" description="Ig-like" evidence="7">
    <location>
        <begin position="146"/>
        <end position="227"/>
    </location>
</feature>
<dbReference type="InterPro" id="IPR036179">
    <property type="entry name" value="Ig-like_dom_sf"/>
</dbReference>
<reference evidence="9" key="1">
    <citation type="submission" date="2025-08" db="UniProtKB">
        <authorList>
            <consortium name="RefSeq"/>
        </authorList>
    </citation>
    <scope>IDENTIFICATION</scope>
    <source>
        <tissue evidence="9">Spleen</tissue>
    </source>
</reference>